<dbReference type="SMART" id="SM00530">
    <property type="entry name" value="HTH_XRE"/>
    <property type="match status" value="1"/>
</dbReference>
<dbReference type="PROSITE" id="PS50943">
    <property type="entry name" value="HTH_CROC1"/>
    <property type="match status" value="1"/>
</dbReference>
<accession>A0ABX2PKY6</accession>
<name>A0ABX2PKY6_9RHOB</name>
<dbReference type="EMBL" id="JABCJD010000022">
    <property type="protein sequence ID" value="NVO29541.1"/>
    <property type="molecule type" value="Genomic_DNA"/>
</dbReference>
<evidence type="ECO:0000259" key="1">
    <source>
        <dbReference type="PROSITE" id="PS50943"/>
    </source>
</evidence>
<dbReference type="InterPro" id="IPR001387">
    <property type="entry name" value="Cro/C1-type_HTH"/>
</dbReference>
<dbReference type="InterPro" id="IPR010982">
    <property type="entry name" value="Lambda_DNA-bd_dom_sf"/>
</dbReference>
<evidence type="ECO:0000313" key="2">
    <source>
        <dbReference type="EMBL" id="NVO29541.1"/>
    </source>
</evidence>
<feature type="domain" description="HTH cro/C1-type" evidence="1">
    <location>
        <begin position="17"/>
        <end position="71"/>
    </location>
</feature>
<dbReference type="Pfam" id="PF01381">
    <property type="entry name" value="HTH_3"/>
    <property type="match status" value="1"/>
</dbReference>
<dbReference type="CDD" id="cd00093">
    <property type="entry name" value="HTH_XRE"/>
    <property type="match status" value="1"/>
</dbReference>
<protein>
    <submittedName>
        <fullName evidence="2">Helix-turn-helix transcriptional regulator</fullName>
    </submittedName>
</protein>
<gene>
    <name evidence="2" type="ORF">HJ526_19175</name>
</gene>
<dbReference type="Proteomes" id="UP000523601">
    <property type="component" value="Unassembled WGS sequence"/>
</dbReference>
<organism evidence="2 3">
    <name type="scientific">Donghicola mangrovi</name>
    <dbReference type="NCBI Taxonomy" id="2729614"/>
    <lineage>
        <taxon>Bacteria</taxon>
        <taxon>Pseudomonadati</taxon>
        <taxon>Pseudomonadota</taxon>
        <taxon>Alphaproteobacteria</taxon>
        <taxon>Rhodobacterales</taxon>
        <taxon>Roseobacteraceae</taxon>
        <taxon>Donghicola</taxon>
    </lineage>
</organism>
<dbReference type="Gene3D" id="1.10.260.40">
    <property type="entry name" value="lambda repressor-like DNA-binding domains"/>
    <property type="match status" value="1"/>
</dbReference>
<dbReference type="RefSeq" id="WP_176856232.1">
    <property type="nucleotide sequence ID" value="NZ_JABCJD010000022.1"/>
</dbReference>
<reference evidence="2 3" key="1">
    <citation type="submission" date="2020-04" db="EMBL/GenBank/DDBJ databases">
        <title>Donghicola sp., a member of the Rhodobacteraceae family isolated from mangrove forest in Thailand.</title>
        <authorList>
            <person name="Charoenyingcharoen P."/>
            <person name="Yukphan P."/>
        </authorList>
    </citation>
    <scope>NUCLEOTIDE SEQUENCE [LARGE SCALE GENOMIC DNA]</scope>
    <source>
        <strain evidence="2 3">C2-DW-16</strain>
    </source>
</reference>
<evidence type="ECO:0000313" key="3">
    <source>
        <dbReference type="Proteomes" id="UP000523601"/>
    </source>
</evidence>
<sequence length="84" mass="9584">MANDQHNVQSTIQREILIGIRVSAQLTQTQLSKRLGHPQSYVSKYESGQRKLTLIEVREIALCCGISLRDFVDLLEKELKLSED</sequence>
<dbReference type="SUPFAM" id="SSF47413">
    <property type="entry name" value="lambda repressor-like DNA-binding domains"/>
    <property type="match status" value="1"/>
</dbReference>
<comment type="caution">
    <text evidence="2">The sequence shown here is derived from an EMBL/GenBank/DDBJ whole genome shotgun (WGS) entry which is preliminary data.</text>
</comment>
<proteinExistence type="predicted"/>
<keyword evidence="3" id="KW-1185">Reference proteome</keyword>